<dbReference type="Proteomes" id="UP000260644">
    <property type="component" value="Unassembled WGS sequence"/>
</dbReference>
<proteinExistence type="predicted"/>
<dbReference type="RefSeq" id="WP_116977103.1">
    <property type="nucleotide sequence ID" value="NZ_QPMM01000009.1"/>
</dbReference>
<evidence type="ECO:0000313" key="2">
    <source>
        <dbReference type="Proteomes" id="UP000260644"/>
    </source>
</evidence>
<dbReference type="AlphaFoldDB" id="A0A3E1Y7X1"/>
<accession>A0A3E1Y7X1</accession>
<evidence type="ECO:0000313" key="1">
    <source>
        <dbReference type="EMBL" id="RFS21155.1"/>
    </source>
</evidence>
<keyword evidence="2" id="KW-1185">Reference proteome</keyword>
<protein>
    <submittedName>
        <fullName evidence="1">Uncharacterized protein</fullName>
    </submittedName>
</protein>
<comment type="caution">
    <text evidence="1">The sequence shown here is derived from an EMBL/GenBank/DDBJ whole genome shotgun (WGS) entry which is preliminary data.</text>
</comment>
<sequence>MISIKNYLRKRQLENIQSMRLANEDDFFYIKDEVLLNKNKEWFQMELIYIPGAINIEINYKEVTGFVDWDYPYWIYTQATCQMDNILEGKGFRLPHLESDISLDVNVLSKDRYLIEYREGKNVKSRINCERLIFLKSFFYSALEALKVAERFGIDCSKEINILEGGLLKLK</sequence>
<organism evidence="1 2">
    <name type="scientific">Chitinophaga silvatica</name>
    <dbReference type="NCBI Taxonomy" id="2282649"/>
    <lineage>
        <taxon>Bacteria</taxon>
        <taxon>Pseudomonadati</taxon>
        <taxon>Bacteroidota</taxon>
        <taxon>Chitinophagia</taxon>
        <taxon>Chitinophagales</taxon>
        <taxon>Chitinophagaceae</taxon>
        <taxon>Chitinophaga</taxon>
    </lineage>
</organism>
<dbReference type="EMBL" id="QPMM01000009">
    <property type="protein sequence ID" value="RFS21155.1"/>
    <property type="molecule type" value="Genomic_DNA"/>
</dbReference>
<name>A0A3E1Y7X1_9BACT</name>
<reference evidence="1 2" key="1">
    <citation type="submission" date="2018-07" db="EMBL/GenBank/DDBJ databases">
        <title>Chitinophaga K2CV101002-2 sp. nov., isolated from a monsoon evergreen broad-leaved forest soil.</title>
        <authorList>
            <person name="Lv Y."/>
        </authorList>
    </citation>
    <scope>NUCLEOTIDE SEQUENCE [LARGE SCALE GENOMIC DNA]</scope>
    <source>
        <strain evidence="1 2">GDMCC 1.1288</strain>
    </source>
</reference>
<gene>
    <name evidence="1" type="ORF">DVR12_17625</name>
</gene>